<dbReference type="Proteomes" id="UP000274131">
    <property type="component" value="Unassembled WGS sequence"/>
</dbReference>
<keyword evidence="7" id="KW-1185">Reference proteome</keyword>
<dbReference type="Pfam" id="PF00249">
    <property type="entry name" value="Myb_DNA-binding"/>
    <property type="match status" value="1"/>
</dbReference>
<dbReference type="GO" id="GO:0007389">
    <property type="term" value="P:pattern specification process"/>
    <property type="evidence" value="ECO:0007669"/>
    <property type="project" value="TreeGrafter"/>
</dbReference>
<evidence type="ECO:0000256" key="3">
    <source>
        <dbReference type="ARBA" id="ARBA00023242"/>
    </source>
</evidence>
<feature type="domain" description="SANT" evidence="5">
    <location>
        <begin position="76"/>
        <end position="127"/>
    </location>
</feature>
<comment type="subcellular location">
    <subcellularLocation>
        <location evidence="1">Nucleus</location>
    </subcellularLocation>
</comment>
<name>A0A0N4V3D2_ENTVE</name>
<reference evidence="6 7" key="2">
    <citation type="submission" date="2018-10" db="EMBL/GenBank/DDBJ databases">
        <authorList>
            <consortium name="Pathogen Informatics"/>
        </authorList>
    </citation>
    <scope>NUCLEOTIDE SEQUENCE [LARGE SCALE GENOMIC DNA]</scope>
</reference>
<dbReference type="GO" id="GO:0005634">
    <property type="term" value="C:nucleus"/>
    <property type="evidence" value="ECO:0007669"/>
    <property type="project" value="UniProtKB-SubCell"/>
</dbReference>
<dbReference type="InterPro" id="IPR009057">
    <property type="entry name" value="Homeodomain-like_sf"/>
</dbReference>
<dbReference type="SMART" id="SM00717">
    <property type="entry name" value="SANT"/>
    <property type="match status" value="1"/>
</dbReference>
<dbReference type="PANTHER" id="PTHR21677:SF1">
    <property type="entry name" value="PROTEIN CRAMPED-LIKE"/>
    <property type="match status" value="1"/>
</dbReference>
<dbReference type="OrthoDB" id="515799at2759"/>
<feature type="region of interest" description="Disordered" evidence="4">
    <location>
        <begin position="32"/>
        <end position="65"/>
    </location>
</feature>
<evidence type="ECO:0000256" key="2">
    <source>
        <dbReference type="ARBA" id="ARBA00023125"/>
    </source>
</evidence>
<evidence type="ECO:0000313" key="8">
    <source>
        <dbReference type="WBParaSite" id="EVEC_0000455401-mRNA-1"/>
    </source>
</evidence>
<dbReference type="CDD" id="cd00167">
    <property type="entry name" value="SANT"/>
    <property type="match status" value="1"/>
</dbReference>
<keyword evidence="3" id="KW-0539">Nucleus</keyword>
<proteinExistence type="predicted"/>
<protein>
    <submittedName>
        <fullName evidence="8">SANT domain-containing protein</fullName>
    </submittedName>
</protein>
<dbReference type="PROSITE" id="PS51293">
    <property type="entry name" value="SANT"/>
    <property type="match status" value="1"/>
</dbReference>
<dbReference type="InterPro" id="IPR055315">
    <property type="entry name" value="Cramped-like"/>
</dbReference>
<keyword evidence="2" id="KW-0238">DNA-binding</keyword>
<dbReference type="SUPFAM" id="SSF46689">
    <property type="entry name" value="Homeodomain-like"/>
    <property type="match status" value="1"/>
</dbReference>
<feature type="compositionally biased region" description="Polar residues" evidence="4">
    <location>
        <begin position="45"/>
        <end position="65"/>
    </location>
</feature>
<dbReference type="GO" id="GO:0003677">
    <property type="term" value="F:DNA binding"/>
    <property type="evidence" value="ECO:0007669"/>
    <property type="project" value="UniProtKB-KW"/>
</dbReference>
<dbReference type="GO" id="GO:0003682">
    <property type="term" value="F:chromatin binding"/>
    <property type="evidence" value="ECO:0007669"/>
    <property type="project" value="InterPro"/>
</dbReference>
<dbReference type="AlphaFoldDB" id="A0A0N4V3D2"/>
<evidence type="ECO:0000313" key="7">
    <source>
        <dbReference type="Proteomes" id="UP000274131"/>
    </source>
</evidence>
<dbReference type="InterPro" id="IPR017884">
    <property type="entry name" value="SANT_dom"/>
</dbReference>
<reference evidence="8" key="1">
    <citation type="submission" date="2017-02" db="UniProtKB">
        <authorList>
            <consortium name="WormBaseParasite"/>
        </authorList>
    </citation>
    <scope>IDENTIFICATION</scope>
</reference>
<dbReference type="Gene3D" id="1.20.58.1880">
    <property type="match status" value="1"/>
</dbReference>
<dbReference type="InterPro" id="IPR001005">
    <property type="entry name" value="SANT/Myb"/>
</dbReference>
<sequence length="730" mass="81616">MVEEGPRDVQHAVKCDPTGSVVSRRRMTFRPYSIPVSGAAPTPQPSSSSGNSETEQTTSGSAQISNLGKTTRKWGMWSNLEISTFYDGIKQFGKDFDQVAKLMAKKKMNKDKEQIRNYYYNSFKLLRSTAQFEDDVINEFPRDARELFIVINGFEWKKRTEDTKIEPAKLRQLVLEGSTSLRNKKKKQNLVIRTPFCPSLQKFFPGKRTEERLPSHVVIWLTPKTQGDRYYVETCGQNPLLRIRISVGEQIARIFLLLKAKWVHRIAKQDIFQQEDISSDTEELDLALYPDKTTKVESVFLKYLKESSSSLISLNRLKKERVLSFTETCYDSGNSESGVCPANSVETSERNTESVVEETDEVLTDANTFTLSAVRLRSGLTEKVVGNATVTELFYLCGMERDIRLQYSTNPLKRSSVEPWNIFVSLINRNYGENLCKVLSEPDEAEISHSFSLVEEGSRKRRASSSVHSEALKQPPVIPTKQVLPAASETSTEAAVIVHDHVVESENNAFKLQFESMQQSRKRGRSLVQRGAPSKQPVQLSSFVTALKPSGSGVSGPDCYFVSAQDLANAQQKNSGQLIDFSSIASVKKNCGDSTNTVNTFQNCLTSSTPNTSFAAEVLPSTGFHNDEAANDSFFSQFESGIVIPSSNDGHLFNAKAVESNSTHKTLTELSAVEFSGNSSHIDLTPIKGTSNLPEDVRHSFEMMMQQNSVDYCRNFEQLITSIETPKKLP</sequence>
<evidence type="ECO:0000259" key="5">
    <source>
        <dbReference type="PROSITE" id="PS51293"/>
    </source>
</evidence>
<accession>A0A0N4V3D2</accession>
<dbReference type="PANTHER" id="PTHR21677">
    <property type="entry name" value="CRAMPED PROTEIN"/>
    <property type="match status" value="1"/>
</dbReference>
<evidence type="ECO:0000256" key="1">
    <source>
        <dbReference type="ARBA" id="ARBA00004123"/>
    </source>
</evidence>
<organism evidence="8">
    <name type="scientific">Enterobius vermicularis</name>
    <name type="common">Human pinworm</name>
    <dbReference type="NCBI Taxonomy" id="51028"/>
    <lineage>
        <taxon>Eukaryota</taxon>
        <taxon>Metazoa</taxon>
        <taxon>Ecdysozoa</taxon>
        <taxon>Nematoda</taxon>
        <taxon>Chromadorea</taxon>
        <taxon>Rhabditida</taxon>
        <taxon>Spirurina</taxon>
        <taxon>Oxyuridomorpha</taxon>
        <taxon>Oxyuroidea</taxon>
        <taxon>Oxyuridae</taxon>
        <taxon>Enterobius</taxon>
    </lineage>
</organism>
<dbReference type="WBParaSite" id="EVEC_0000455401-mRNA-1">
    <property type="protein sequence ID" value="EVEC_0000455401-mRNA-1"/>
    <property type="gene ID" value="EVEC_0000455401"/>
</dbReference>
<evidence type="ECO:0000313" key="6">
    <source>
        <dbReference type="EMBL" id="VDD89511.1"/>
    </source>
</evidence>
<dbReference type="EMBL" id="UXUI01007809">
    <property type="protein sequence ID" value="VDD89511.1"/>
    <property type="molecule type" value="Genomic_DNA"/>
</dbReference>
<gene>
    <name evidence="6" type="ORF">EVEC_LOCUS4262</name>
</gene>
<evidence type="ECO:0000256" key="4">
    <source>
        <dbReference type="SAM" id="MobiDB-lite"/>
    </source>
</evidence>